<dbReference type="EMBL" id="MGDI01000010">
    <property type="protein sequence ID" value="OGL54618.1"/>
    <property type="molecule type" value="Genomic_DNA"/>
</dbReference>
<feature type="transmembrane region" description="Helical" evidence="2">
    <location>
        <begin position="246"/>
        <end position="276"/>
    </location>
</feature>
<dbReference type="PROSITE" id="PS50005">
    <property type="entry name" value="TPR"/>
    <property type="match status" value="3"/>
</dbReference>
<feature type="transmembrane region" description="Helical" evidence="2">
    <location>
        <begin position="288"/>
        <end position="309"/>
    </location>
</feature>
<dbReference type="InterPro" id="IPR037919">
    <property type="entry name" value="OGT"/>
</dbReference>
<dbReference type="AlphaFoldDB" id="A0A1F7SN12"/>
<organism evidence="3 4">
    <name type="scientific">Candidatus Schekmanbacteria bacterium RIFCSPLOWO2_12_FULL_38_15</name>
    <dbReference type="NCBI Taxonomy" id="1817883"/>
    <lineage>
        <taxon>Bacteria</taxon>
        <taxon>Candidatus Schekmaniibacteriota</taxon>
    </lineage>
</organism>
<feature type="transmembrane region" description="Helical" evidence="2">
    <location>
        <begin position="442"/>
        <end position="460"/>
    </location>
</feature>
<feature type="transmembrane region" description="Helical" evidence="2">
    <location>
        <begin position="166"/>
        <end position="188"/>
    </location>
</feature>
<dbReference type="InterPro" id="IPR019734">
    <property type="entry name" value="TPR_rpt"/>
</dbReference>
<dbReference type="PROSITE" id="PS50293">
    <property type="entry name" value="TPR_REGION"/>
    <property type="match status" value="2"/>
</dbReference>
<dbReference type="Gene3D" id="1.25.40.10">
    <property type="entry name" value="Tetratricopeptide repeat domain"/>
    <property type="match status" value="1"/>
</dbReference>
<dbReference type="GO" id="GO:0097363">
    <property type="term" value="F:protein O-acetylglucosaminyltransferase activity"/>
    <property type="evidence" value="ECO:0007669"/>
    <property type="project" value="TreeGrafter"/>
</dbReference>
<evidence type="ECO:0000256" key="2">
    <source>
        <dbReference type="SAM" id="Phobius"/>
    </source>
</evidence>
<feature type="transmembrane region" description="Helical" evidence="2">
    <location>
        <begin position="347"/>
        <end position="371"/>
    </location>
</feature>
<keyword evidence="2" id="KW-0812">Transmembrane</keyword>
<feature type="repeat" description="TPR" evidence="1">
    <location>
        <begin position="609"/>
        <end position="642"/>
    </location>
</feature>
<dbReference type="Pfam" id="PF00515">
    <property type="entry name" value="TPR_1"/>
    <property type="match status" value="2"/>
</dbReference>
<protein>
    <submittedName>
        <fullName evidence="3">Uncharacterized protein</fullName>
    </submittedName>
</protein>
<feature type="transmembrane region" description="Helical" evidence="2">
    <location>
        <begin position="16"/>
        <end position="35"/>
    </location>
</feature>
<sequence>MDKEITNRNSIEKLKYSLIISGIVISAIHLISPYIPLKFLWGFNFFRFISLPSQIILFILGILVSISYFNELISKFLIFIIEYFNKIFNKISTKTLYIIISFLFFIIFWIFRSRRLYGDGVFAGYVIKDKVYLTIDGLYNSIFIISHFLISHAYKAVLRLDYPYGYFVTFALINCILGSFFIAALLFICKELSDNIYRKFFIFSLIISQGGIQILFGHVESYTVLLTGGIFFILLAYYYIQGKINTFLPVFTLIIASILKITTIQLYPALIILVFLKLIRKKDLKSIYELFLILGIPLLGLFTYLIMAWKTGKLKLFLNLLFFADNFFPLINPKSHNHLYTLISWDYLIVFINELILIFPMGILLAIFPLFFYRKKIEYKDPFFIFLLSSSFFCLLYNVISYPILGPFRDWDKYSLTFLPVSLLGVYLLNKYVKEDRHFFSIALLVLTFSLIHTVPWILANNQKILTLKPETEYTHIRDYLAGENYLKSSIRSVDNNNIKNRNALKWFTLAAKSDVNLGGDNDEIALRYYQKAINENPNFAEARNNLGVIYDKMEMYNQASDEFRKALEIDQNLAETHNNLGILFADWMWWNEAYSHHKKATELNPNLAQAHNNLGIDYANVGKYKESIEEFKKALEISPDLEISKKYLALISKIIKK</sequence>
<dbReference type="SMART" id="SM00028">
    <property type="entry name" value="TPR"/>
    <property type="match status" value="4"/>
</dbReference>
<proteinExistence type="predicted"/>
<evidence type="ECO:0000313" key="3">
    <source>
        <dbReference type="EMBL" id="OGL54618.1"/>
    </source>
</evidence>
<feature type="repeat" description="TPR" evidence="1">
    <location>
        <begin position="541"/>
        <end position="574"/>
    </location>
</feature>
<feature type="transmembrane region" description="Helical" evidence="2">
    <location>
        <begin position="55"/>
        <end position="83"/>
    </location>
</feature>
<dbReference type="Proteomes" id="UP000178082">
    <property type="component" value="Unassembled WGS sequence"/>
</dbReference>
<feature type="transmembrane region" description="Helical" evidence="2">
    <location>
        <begin position="95"/>
        <end position="111"/>
    </location>
</feature>
<name>A0A1F7SN12_9BACT</name>
<feature type="transmembrane region" description="Helical" evidence="2">
    <location>
        <begin position="200"/>
        <end position="216"/>
    </location>
</feature>
<feature type="transmembrane region" description="Helical" evidence="2">
    <location>
        <begin position="223"/>
        <end position="240"/>
    </location>
</feature>
<gene>
    <name evidence="3" type="ORF">A3G31_12110</name>
</gene>
<feature type="repeat" description="TPR" evidence="1">
    <location>
        <begin position="575"/>
        <end position="608"/>
    </location>
</feature>
<keyword evidence="2" id="KW-0472">Membrane</keyword>
<evidence type="ECO:0000256" key="1">
    <source>
        <dbReference type="PROSITE-ProRule" id="PRU00339"/>
    </source>
</evidence>
<feature type="transmembrane region" description="Helical" evidence="2">
    <location>
        <begin position="411"/>
        <end position="430"/>
    </location>
</feature>
<accession>A0A1F7SN12</accession>
<dbReference type="STRING" id="1817883.A3G31_12110"/>
<evidence type="ECO:0000313" key="4">
    <source>
        <dbReference type="Proteomes" id="UP000178082"/>
    </source>
</evidence>
<feature type="transmembrane region" description="Helical" evidence="2">
    <location>
        <begin position="383"/>
        <end position="405"/>
    </location>
</feature>
<reference evidence="3 4" key="1">
    <citation type="journal article" date="2016" name="Nat. Commun.">
        <title>Thousands of microbial genomes shed light on interconnected biogeochemical processes in an aquifer system.</title>
        <authorList>
            <person name="Anantharaman K."/>
            <person name="Brown C.T."/>
            <person name="Hug L.A."/>
            <person name="Sharon I."/>
            <person name="Castelle C.J."/>
            <person name="Probst A.J."/>
            <person name="Thomas B.C."/>
            <person name="Singh A."/>
            <person name="Wilkins M.J."/>
            <person name="Karaoz U."/>
            <person name="Brodie E.L."/>
            <person name="Williams K.H."/>
            <person name="Hubbard S.S."/>
            <person name="Banfield J.F."/>
        </authorList>
    </citation>
    <scope>NUCLEOTIDE SEQUENCE [LARGE SCALE GENOMIC DNA]</scope>
</reference>
<dbReference type="SUPFAM" id="SSF48452">
    <property type="entry name" value="TPR-like"/>
    <property type="match status" value="1"/>
</dbReference>
<dbReference type="InterPro" id="IPR011990">
    <property type="entry name" value="TPR-like_helical_dom_sf"/>
</dbReference>
<keyword evidence="1" id="KW-0802">TPR repeat</keyword>
<dbReference type="PANTHER" id="PTHR44366:SF1">
    <property type="entry name" value="UDP-N-ACETYLGLUCOSAMINE--PEPTIDE N-ACETYLGLUCOSAMINYLTRANSFERASE 110 KDA SUBUNIT"/>
    <property type="match status" value="1"/>
</dbReference>
<keyword evidence="2" id="KW-1133">Transmembrane helix</keyword>
<comment type="caution">
    <text evidence="3">The sequence shown here is derived from an EMBL/GenBank/DDBJ whole genome shotgun (WGS) entry which is preliminary data.</text>
</comment>
<dbReference type="GO" id="GO:0006493">
    <property type="term" value="P:protein O-linked glycosylation"/>
    <property type="evidence" value="ECO:0007669"/>
    <property type="project" value="InterPro"/>
</dbReference>
<dbReference type="PANTHER" id="PTHR44366">
    <property type="entry name" value="UDP-N-ACETYLGLUCOSAMINE--PEPTIDE N-ACETYLGLUCOSAMINYLTRANSFERASE 110 KDA SUBUNIT"/>
    <property type="match status" value="1"/>
</dbReference>